<dbReference type="Proteomes" id="UP000636479">
    <property type="component" value="Unassembled WGS sequence"/>
</dbReference>
<proteinExistence type="predicted"/>
<keyword evidence="3" id="KW-1185">Reference proteome</keyword>
<comment type="caution">
    <text evidence="2">The sequence shown here is derived from an EMBL/GenBank/DDBJ whole genome shotgun (WGS) entry which is preliminary data.</text>
</comment>
<organism evidence="2 3">
    <name type="scientific">Mycena indigotica</name>
    <dbReference type="NCBI Taxonomy" id="2126181"/>
    <lineage>
        <taxon>Eukaryota</taxon>
        <taxon>Fungi</taxon>
        <taxon>Dikarya</taxon>
        <taxon>Basidiomycota</taxon>
        <taxon>Agaricomycotina</taxon>
        <taxon>Agaricomycetes</taxon>
        <taxon>Agaricomycetidae</taxon>
        <taxon>Agaricales</taxon>
        <taxon>Marasmiineae</taxon>
        <taxon>Mycenaceae</taxon>
        <taxon>Mycena</taxon>
    </lineage>
</organism>
<gene>
    <name evidence="2" type="ORF">MIND_01325600</name>
</gene>
<evidence type="ECO:0000256" key="1">
    <source>
        <dbReference type="SAM" id="MobiDB-lite"/>
    </source>
</evidence>
<accession>A0A8H6VWK2</accession>
<feature type="compositionally biased region" description="Polar residues" evidence="1">
    <location>
        <begin position="1"/>
        <end position="11"/>
    </location>
</feature>
<dbReference type="GeneID" id="59352222"/>
<dbReference type="EMBL" id="JACAZF010000014">
    <property type="protein sequence ID" value="KAF7290844.1"/>
    <property type="molecule type" value="Genomic_DNA"/>
</dbReference>
<sequence length="369" mass="41153">MVLQTSPTSGQLLHFNASSESEPPEMPSLNPFFVPMQRASVEIQAKIWSQILYFAMCCPQREENAITGRLWPNRITGPRLPMLLVSKTFLKLGLPHFHAHIWLRSVSKEALYTALQSGTLKPMQTFTTRVEIPMSTVIAIAQHSGNCLAVMRLAIQDQPLSQPESTRVFSEFSTIKRLHWKGVVPFNLEPNARCPPDSLSKLEFLSMKQMDPSLVTILAGLALPAIRVLRCAPPSNSRPGCPLEWEPLLRAHGKKLSEVQLTVGVLGEICEQLILLDLCPNLTSLEIITYRATHLAAPPSTTIFTAQHPRLSLTKLKCTIPNWPQKRTAGAEIMLRWGVFLSAFDLGTATRASVPNLREISCCQWPIHE</sequence>
<protein>
    <submittedName>
        <fullName evidence="2">F-box domain-containing protein</fullName>
    </submittedName>
</protein>
<evidence type="ECO:0000313" key="2">
    <source>
        <dbReference type="EMBL" id="KAF7290844.1"/>
    </source>
</evidence>
<dbReference type="AlphaFoldDB" id="A0A8H6VWK2"/>
<feature type="region of interest" description="Disordered" evidence="1">
    <location>
        <begin position="1"/>
        <end position="24"/>
    </location>
</feature>
<dbReference type="OrthoDB" id="3012608at2759"/>
<reference evidence="2" key="1">
    <citation type="submission" date="2020-05" db="EMBL/GenBank/DDBJ databases">
        <title>Mycena genomes resolve the evolution of fungal bioluminescence.</title>
        <authorList>
            <person name="Tsai I.J."/>
        </authorList>
    </citation>
    <scope>NUCLEOTIDE SEQUENCE</scope>
    <source>
        <strain evidence="2">171206Taipei</strain>
    </source>
</reference>
<dbReference type="RefSeq" id="XP_037214204.1">
    <property type="nucleotide sequence ID" value="XM_037369706.1"/>
</dbReference>
<name>A0A8H6VWK2_9AGAR</name>
<evidence type="ECO:0000313" key="3">
    <source>
        <dbReference type="Proteomes" id="UP000636479"/>
    </source>
</evidence>